<dbReference type="Proteomes" id="UP000290567">
    <property type="component" value="Unassembled WGS sequence"/>
</dbReference>
<dbReference type="AlphaFoldDB" id="A0A4P5PA26"/>
<dbReference type="OrthoDB" id="7062363at2"/>
<feature type="transmembrane region" description="Helical" evidence="1">
    <location>
        <begin position="126"/>
        <end position="145"/>
    </location>
</feature>
<dbReference type="RefSeq" id="WP_146623343.1">
    <property type="nucleotide sequence ID" value="NZ_BJCC01000025.1"/>
</dbReference>
<keyword evidence="3" id="KW-1185">Reference proteome</keyword>
<gene>
    <name evidence="2" type="ORF">NRIC_28280</name>
</gene>
<dbReference type="InterPro" id="IPR021529">
    <property type="entry name" value="DUF2798"/>
</dbReference>
<evidence type="ECO:0000313" key="2">
    <source>
        <dbReference type="EMBL" id="GCF94937.1"/>
    </source>
</evidence>
<keyword evidence="1" id="KW-0472">Membrane</keyword>
<evidence type="ECO:0000256" key="1">
    <source>
        <dbReference type="SAM" id="Phobius"/>
    </source>
</evidence>
<keyword evidence="1" id="KW-1133">Transmembrane helix</keyword>
<name>A0A4P5PA26_9ENTE</name>
<feature type="transmembrane region" description="Helical" evidence="1">
    <location>
        <begin position="49"/>
        <end position="66"/>
    </location>
</feature>
<accession>A0A4P5PA26</accession>
<organism evidence="2 3">
    <name type="scientific">Enterococcus florum</name>
    <dbReference type="NCBI Taxonomy" id="2480627"/>
    <lineage>
        <taxon>Bacteria</taxon>
        <taxon>Bacillati</taxon>
        <taxon>Bacillota</taxon>
        <taxon>Bacilli</taxon>
        <taxon>Lactobacillales</taxon>
        <taxon>Enterococcaceae</taxon>
        <taxon>Enterococcus</taxon>
    </lineage>
</organism>
<proteinExistence type="predicted"/>
<feature type="transmembrane region" description="Helical" evidence="1">
    <location>
        <begin position="9"/>
        <end position="29"/>
    </location>
</feature>
<reference evidence="3" key="1">
    <citation type="submission" date="2019-02" db="EMBL/GenBank/DDBJ databases">
        <title>Draft genome sequence of Enterococcus sp. Gos25-1.</title>
        <authorList>
            <person name="Tanaka N."/>
            <person name="Shiwa Y."/>
            <person name="Fujita N."/>
        </authorList>
    </citation>
    <scope>NUCLEOTIDE SEQUENCE [LARGE SCALE GENOMIC DNA]</scope>
    <source>
        <strain evidence="3">Gos25-1</strain>
    </source>
</reference>
<keyword evidence="1" id="KW-0812">Transmembrane</keyword>
<feature type="transmembrane region" description="Helical" evidence="1">
    <location>
        <begin position="86"/>
        <end position="106"/>
    </location>
</feature>
<dbReference type="Pfam" id="PF11391">
    <property type="entry name" value="DUF2798"/>
    <property type="match status" value="2"/>
</dbReference>
<sequence>MPTNKRESLIYTIMMCFLMVLWMSMYNVALLQGGFSIEVVRQSWLGLPLVYVVAMCLDWFIVSKYAKGVAFRYLIKPASSPTMKRVMVSSCMVLPMVFFMSLYGGLEACFHSGEWTRLPIIWALNVPKNLIMALPFQLLIAGPIVQKLFRKGFPEGKVLA</sequence>
<evidence type="ECO:0000313" key="3">
    <source>
        <dbReference type="Proteomes" id="UP000290567"/>
    </source>
</evidence>
<protein>
    <submittedName>
        <fullName evidence="2">DUF2798 domain-containing protein</fullName>
    </submittedName>
</protein>
<comment type="caution">
    <text evidence="2">The sequence shown here is derived from an EMBL/GenBank/DDBJ whole genome shotgun (WGS) entry which is preliminary data.</text>
</comment>
<dbReference type="EMBL" id="BJCC01000025">
    <property type="protein sequence ID" value="GCF94937.1"/>
    <property type="molecule type" value="Genomic_DNA"/>
</dbReference>